<evidence type="ECO:0000259" key="7">
    <source>
        <dbReference type="SMART" id="SM00066"/>
    </source>
</evidence>
<keyword evidence="2" id="KW-0805">Transcription regulation</keyword>
<organism evidence="9 10">
    <name type="scientific">Marssonina brunnea f. sp. multigermtubi (strain MB_m1)</name>
    <name type="common">Marssonina leaf spot fungus</name>
    <dbReference type="NCBI Taxonomy" id="1072389"/>
    <lineage>
        <taxon>Eukaryota</taxon>
        <taxon>Fungi</taxon>
        <taxon>Dikarya</taxon>
        <taxon>Ascomycota</taxon>
        <taxon>Pezizomycotina</taxon>
        <taxon>Leotiomycetes</taxon>
        <taxon>Helotiales</taxon>
        <taxon>Drepanopezizaceae</taxon>
        <taxon>Drepanopeziza</taxon>
    </lineage>
</organism>
<dbReference type="GO" id="GO:0000978">
    <property type="term" value="F:RNA polymerase II cis-regulatory region sequence-specific DNA binding"/>
    <property type="evidence" value="ECO:0007669"/>
    <property type="project" value="TreeGrafter"/>
</dbReference>
<dbReference type="OrthoDB" id="424974at2759"/>
<dbReference type="GO" id="GO:0008270">
    <property type="term" value="F:zinc ion binding"/>
    <property type="evidence" value="ECO:0007669"/>
    <property type="project" value="InterPro"/>
</dbReference>
<dbReference type="AlphaFoldDB" id="K1X5R4"/>
<dbReference type="OMA" id="WHGCVWL"/>
<feature type="compositionally biased region" description="Polar residues" evidence="6">
    <location>
        <begin position="860"/>
        <end position="881"/>
    </location>
</feature>
<feature type="region of interest" description="Disordered" evidence="6">
    <location>
        <begin position="641"/>
        <end position="660"/>
    </location>
</feature>
<keyword evidence="1" id="KW-0479">Metal-binding</keyword>
<dbReference type="Proteomes" id="UP000006753">
    <property type="component" value="Unassembled WGS sequence"/>
</dbReference>
<protein>
    <submittedName>
        <fullName evidence="9">Fungal specific transcription factor</fullName>
    </submittedName>
</protein>
<evidence type="ECO:0000256" key="2">
    <source>
        <dbReference type="ARBA" id="ARBA00023015"/>
    </source>
</evidence>
<name>K1X5R4_MARBU</name>
<evidence type="ECO:0000259" key="8">
    <source>
        <dbReference type="SMART" id="SM00906"/>
    </source>
</evidence>
<reference evidence="9 10" key="1">
    <citation type="journal article" date="2012" name="BMC Genomics">
        <title>Sequencing the genome of Marssonina brunnea reveals fungus-poplar co-evolution.</title>
        <authorList>
            <person name="Zhu S."/>
            <person name="Cao Y.-Z."/>
            <person name="Jiang C."/>
            <person name="Tan B.-Y."/>
            <person name="Wang Z."/>
            <person name="Feng S."/>
            <person name="Zhang L."/>
            <person name="Su X.-H."/>
            <person name="Brejova B."/>
            <person name="Vinar T."/>
            <person name="Xu M."/>
            <person name="Wang M.-X."/>
            <person name="Zhang S.-G."/>
            <person name="Huang M.-R."/>
            <person name="Wu R."/>
            <person name="Zhou Y."/>
        </authorList>
    </citation>
    <scope>NUCLEOTIDE SEQUENCE [LARGE SCALE GENOMIC DNA]</scope>
    <source>
        <strain evidence="9 10">MB_m1</strain>
    </source>
</reference>
<feature type="domain" description="Xylanolytic transcriptional activator regulatory" evidence="8">
    <location>
        <begin position="529"/>
        <end position="601"/>
    </location>
</feature>
<dbReference type="STRING" id="1072389.K1X5R4"/>
<feature type="region of interest" description="Disordered" evidence="6">
    <location>
        <begin position="169"/>
        <end position="194"/>
    </location>
</feature>
<evidence type="ECO:0000313" key="9">
    <source>
        <dbReference type="EMBL" id="EKD20467.1"/>
    </source>
</evidence>
<dbReference type="PANTHER" id="PTHR47424">
    <property type="entry name" value="REGULATORY PROTEIN GAL4"/>
    <property type="match status" value="1"/>
</dbReference>
<dbReference type="eggNOG" id="ENOG502RJRW">
    <property type="taxonomic scope" value="Eukaryota"/>
</dbReference>
<dbReference type="InterPro" id="IPR007219">
    <property type="entry name" value="XnlR_reg_dom"/>
</dbReference>
<feature type="compositionally biased region" description="Polar residues" evidence="6">
    <location>
        <begin position="328"/>
        <end position="347"/>
    </location>
</feature>
<accession>K1X5R4</accession>
<dbReference type="InterPro" id="IPR001138">
    <property type="entry name" value="Zn2Cys6_DnaBD"/>
</dbReference>
<evidence type="ECO:0000256" key="6">
    <source>
        <dbReference type="SAM" id="MobiDB-lite"/>
    </source>
</evidence>
<feature type="region of interest" description="Disordered" evidence="6">
    <location>
        <begin position="256"/>
        <end position="383"/>
    </location>
</feature>
<dbReference type="SMART" id="SM00066">
    <property type="entry name" value="GAL4"/>
    <property type="match status" value="1"/>
</dbReference>
<evidence type="ECO:0000256" key="5">
    <source>
        <dbReference type="ARBA" id="ARBA00023242"/>
    </source>
</evidence>
<dbReference type="Gene3D" id="4.10.240.10">
    <property type="entry name" value="Zn(2)-C6 fungal-type DNA-binding domain"/>
    <property type="match status" value="1"/>
</dbReference>
<feature type="compositionally biased region" description="Basic and acidic residues" evidence="6">
    <location>
        <begin position="270"/>
        <end position="280"/>
    </location>
</feature>
<dbReference type="CDD" id="cd00067">
    <property type="entry name" value="GAL4"/>
    <property type="match status" value="1"/>
</dbReference>
<feature type="compositionally biased region" description="Polar residues" evidence="6">
    <location>
        <begin position="288"/>
        <end position="301"/>
    </location>
</feature>
<dbReference type="EMBL" id="JH921429">
    <property type="protein sequence ID" value="EKD20467.1"/>
    <property type="molecule type" value="Genomic_DNA"/>
</dbReference>
<evidence type="ECO:0000256" key="1">
    <source>
        <dbReference type="ARBA" id="ARBA00022723"/>
    </source>
</evidence>
<dbReference type="HOGENOM" id="CLU_008511_1_0_1"/>
<sequence length="943" mass="103239">MQGQKRDATSCAAGYITEPLTTTDAYSSPHTIPTTILSSTVLGSPDATKSVLIFTVINTLTRKRGSEEAVSRLRIFRRRDKWKRKKVSPAADSSRQLYTSHLSFVVGSSGSRSGEIGGSGGLSARSGDLAANTMENNIGTTHPELMDPNSNADQQSVVDSAAAVSPIATVTRPGDDDDDNTAVNTADTPRPAKRQKVLSACDVCHAKKSKCDGGRPSERYGTEILCAYSRDGPGPAVVRPRLNTQSLIDRIHSLEREIASSKQGPSAQLGRDKRGSETHSGKRHGLPSSPTSSNAWMSVNRPTLRATEGEKTPADAVGSRAFIDNRGASPSNVASQIYGSSTATNLMRQDKKSFRTTSRRRTSSFQPTSNPVPSREKSLGTPSLLSENFSLPQRDVADALLEAYWLRSHTLYPFIDKDNFMEAYQDLWLPSRQTQEDFQTSDLGLGTPGLSDSRTVVFHCALNAIFALGCQLSDTAISHQERDSSSQTFFLRSKSLLQVDILDEGSIGLVQTLLIIAQFLQSTPSPSQCWTSLGLACRIAQGLGLHAEDRGSRTDAKEVELRRRVWYGCTMMDIEASMTLGRPMMTPCQITIPLPSATEDEALRLNQPLSQFTFYNETIKLYFILGKSLSTLYGLWSSPGASNDNEKGSKSSEAQTPDSDSIISLDDELSNFEDTIPILLHWKTGNDTRASIPRQWQPMIEMQTNVLHAQFLHTQVLLHRPTFLRVCRKIWPQHSADTADNQNGDRITKSHSLRSQLDSQSATSCLSAAIDLINLLSNATTQAASGSWWSTTFYLCTAGTVVLLTEACLKPLGYLRFDIDEIHSAWALCCGTLGRLVEQDHPVEPVLDGLCNIFQKLSTDQRSAQPPNEATEGTSTEAQQDGDSRHDQGVGLSPEHIDHDLRQSNVPEEVFALPMQPVIDFMMQNKSFTPFGTIGTVILPFQL</sequence>
<dbReference type="KEGG" id="mbe:MBM_01149"/>
<dbReference type="GO" id="GO:0005634">
    <property type="term" value="C:nucleus"/>
    <property type="evidence" value="ECO:0007669"/>
    <property type="project" value="TreeGrafter"/>
</dbReference>
<gene>
    <name evidence="9" type="ORF">MBM_01149</name>
</gene>
<proteinExistence type="predicted"/>
<evidence type="ECO:0000256" key="4">
    <source>
        <dbReference type="ARBA" id="ARBA00023163"/>
    </source>
</evidence>
<dbReference type="InterPro" id="IPR036864">
    <property type="entry name" value="Zn2-C6_fun-type_DNA-bd_sf"/>
</dbReference>
<dbReference type="GO" id="GO:0006351">
    <property type="term" value="P:DNA-templated transcription"/>
    <property type="evidence" value="ECO:0007669"/>
    <property type="project" value="InterPro"/>
</dbReference>
<dbReference type="PANTHER" id="PTHR47424:SF3">
    <property type="entry name" value="REGULATORY PROTEIN GAL4"/>
    <property type="match status" value="1"/>
</dbReference>
<feature type="region of interest" description="Disordered" evidence="6">
    <location>
        <begin position="860"/>
        <end position="895"/>
    </location>
</feature>
<keyword evidence="4" id="KW-0804">Transcription</keyword>
<dbReference type="GO" id="GO:0000435">
    <property type="term" value="P:positive regulation of transcription from RNA polymerase II promoter by galactose"/>
    <property type="evidence" value="ECO:0007669"/>
    <property type="project" value="TreeGrafter"/>
</dbReference>
<dbReference type="Pfam" id="PF04082">
    <property type="entry name" value="Fungal_trans"/>
    <property type="match status" value="1"/>
</dbReference>
<feature type="domain" description="Zn(2)-C6 fungal-type" evidence="7">
    <location>
        <begin position="195"/>
        <end position="237"/>
    </location>
</feature>
<dbReference type="CDD" id="cd12148">
    <property type="entry name" value="fungal_TF_MHR"/>
    <property type="match status" value="1"/>
</dbReference>
<dbReference type="SUPFAM" id="SSF57701">
    <property type="entry name" value="Zn2/Cys6 DNA-binding domain"/>
    <property type="match status" value="1"/>
</dbReference>
<keyword evidence="3" id="KW-0238">DNA-binding</keyword>
<dbReference type="SMART" id="SM00906">
    <property type="entry name" value="Fungal_trans"/>
    <property type="match status" value="1"/>
</dbReference>
<dbReference type="GO" id="GO:0000981">
    <property type="term" value="F:DNA-binding transcription factor activity, RNA polymerase II-specific"/>
    <property type="evidence" value="ECO:0007669"/>
    <property type="project" value="InterPro"/>
</dbReference>
<evidence type="ECO:0000256" key="3">
    <source>
        <dbReference type="ARBA" id="ARBA00023125"/>
    </source>
</evidence>
<dbReference type="InterPro" id="IPR051127">
    <property type="entry name" value="Fungal_SecMet_Regulators"/>
</dbReference>
<evidence type="ECO:0000313" key="10">
    <source>
        <dbReference type="Proteomes" id="UP000006753"/>
    </source>
</evidence>
<keyword evidence="5" id="KW-0539">Nucleus</keyword>
<dbReference type="InParanoid" id="K1X5R4"/>
<keyword evidence="10" id="KW-1185">Reference proteome</keyword>